<evidence type="ECO:0000313" key="13">
    <source>
        <dbReference type="Proteomes" id="UP000250572"/>
    </source>
</evidence>
<evidence type="ECO:0000256" key="7">
    <source>
        <dbReference type="ARBA" id="ARBA00022989"/>
    </source>
</evidence>
<dbReference type="GO" id="GO:0048513">
    <property type="term" value="P:animal organ development"/>
    <property type="evidence" value="ECO:0007669"/>
    <property type="project" value="TreeGrafter"/>
</dbReference>
<keyword evidence="3" id="KW-1003">Cell membrane</keyword>
<evidence type="ECO:0000256" key="11">
    <source>
        <dbReference type="SAM" id="MobiDB-lite"/>
    </source>
</evidence>
<feature type="region of interest" description="Disordered" evidence="11">
    <location>
        <begin position="911"/>
        <end position="941"/>
    </location>
</feature>
<dbReference type="PANTHER" id="PTHR11100:SF18">
    <property type="entry name" value="PRO-NEUREGULIN-3, MEMBRANE-BOUND ISOFORM"/>
    <property type="match status" value="1"/>
</dbReference>
<feature type="compositionally biased region" description="Polar residues" evidence="11">
    <location>
        <begin position="760"/>
        <end position="779"/>
    </location>
</feature>
<keyword evidence="7" id="KW-1133">Transmembrane helix</keyword>
<evidence type="ECO:0000256" key="10">
    <source>
        <dbReference type="ARBA" id="ARBA00023157"/>
    </source>
</evidence>
<evidence type="ECO:0000256" key="4">
    <source>
        <dbReference type="ARBA" id="ARBA00022525"/>
    </source>
</evidence>
<evidence type="ECO:0000313" key="12">
    <source>
        <dbReference type="EMBL" id="PWA18543.1"/>
    </source>
</evidence>
<keyword evidence="13" id="KW-1185">Reference proteome</keyword>
<feature type="region of interest" description="Disordered" evidence="11">
    <location>
        <begin position="281"/>
        <end position="302"/>
    </location>
</feature>
<dbReference type="GO" id="GO:0005886">
    <property type="term" value="C:plasma membrane"/>
    <property type="evidence" value="ECO:0007669"/>
    <property type="project" value="UniProtKB-SubCell"/>
</dbReference>
<name>A0A315V6D7_GAMAF</name>
<evidence type="ECO:0000256" key="6">
    <source>
        <dbReference type="ARBA" id="ARBA00022692"/>
    </source>
</evidence>
<evidence type="ECO:0000256" key="8">
    <source>
        <dbReference type="ARBA" id="ARBA00023030"/>
    </source>
</evidence>
<dbReference type="GO" id="GO:0035556">
    <property type="term" value="P:intracellular signal transduction"/>
    <property type="evidence" value="ECO:0007669"/>
    <property type="project" value="TreeGrafter"/>
</dbReference>
<feature type="compositionally biased region" description="Basic and acidic residues" evidence="11">
    <location>
        <begin position="804"/>
        <end position="825"/>
    </location>
</feature>
<dbReference type="EMBL" id="NHOQ01002296">
    <property type="protein sequence ID" value="PWA18543.1"/>
    <property type="molecule type" value="Genomic_DNA"/>
</dbReference>
<organism evidence="12 13">
    <name type="scientific">Gambusia affinis</name>
    <name type="common">Western mosquitofish</name>
    <name type="synonym">Heterandria affinis</name>
    <dbReference type="NCBI Taxonomy" id="33528"/>
    <lineage>
        <taxon>Eukaryota</taxon>
        <taxon>Metazoa</taxon>
        <taxon>Chordata</taxon>
        <taxon>Craniata</taxon>
        <taxon>Vertebrata</taxon>
        <taxon>Euteleostomi</taxon>
        <taxon>Actinopterygii</taxon>
        <taxon>Neopterygii</taxon>
        <taxon>Teleostei</taxon>
        <taxon>Neoteleostei</taxon>
        <taxon>Acanthomorphata</taxon>
        <taxon>Ovalentaria</taxon>
        <taxon>Atherinomorphae</taxon>
        <taxon>Cyprinodontiformes</taxon>
        <taxon>Poeciliidae</taxon>
        <taxon>Poeciliinae</taxon>
        <taxon>Gambusia</taxon>
    </lineage>
</organism>
<evidence type="ECO:0000256" key="3">
    <source>
        <dbReference type="ARBA" id="ARBA00022475"/>
    </source>
</evidence>
<dbReference type="Proteomes" id="UP000250572">
    <property type="component" value="Unassembled WGS sequence"/>
</dbReference>
<proteinExistence type="predicted"/>
<keyword evidence="6" id="KW-0812">Transmembrane</keyword>
<dbReference type="AlphaFoldDB" id="A0A315V6D7"/>
<keyword evidence="8" id="KW-0339">Growth factor</keyword>
<gene>
    <name evidence="12" type="ORF">CCH79_00017217</name>
</gene>
<feature type="compositionally biased region" description="Polar residues" evidence="11">
    <location>
        <begin position="281"/>
        <end position="299"/>
    </location>
</feature>
<evidence type="ECO:0000256" key="1">
    <source>
        <dbReference type="ARBA" id="ARBA00004251"/>
    </source>
</evidence>
<accession>A0A315V6D7</accession>
<dbReference type="InterPro" id="IPR040180">
    <property type="entry name" value="Neuregulin"/>
</dbReference>
<dbReference type="GO" id="GO:0045499">
    <property type="term" value="F:chemorepellent activity"/>
    <property type="evidence" value="ECO:0007669"/>
    <property type="project" value="TreeGrafter"/>
</dbReference>
<comment type="subcellular location">
    <subcellularLocation>
        <location evidence="1">Cell membrane</location>
        <topology evidence="1">Single-pass type I membrane protein</topology>
    </subcellularLocation>
    <subcellularLocation>
        <location evidence="2">Secreted</location>
    </subcellularLocation>
</comment>
<feature type="compositionally biased region" description="Basic residues" evidence="11">
    <location>
        <begin position="870"/>
        <end position="880"/>
    </location>
</feature>
<reference evidence="12 13" key="1">
    <citation type="journal article" date="2018" name="G3 (Bethesda)">
        <title>A High-Quality Reference Genome for the Invasive Mosquitofish Gambusia affinis Using a Chicago Library.</title>
        <authorList>
            <person name="Hoffberg S.L."/>
            <person name="Troendle N.J."/>
            <person name="Glenn T.C."/>
            <person name="Mahmud O."/>
            <person name="Louha S."/>
            <person name="Chalopin D."/>
            <person name="Bennetzen J.L."/>
            <person name="Mauricio R."/>
        </authorList>
    </citation>
    <scope>NUCLEOTIDE SEQUENCE [LARGE SCALE GENOMIC DNA]</scope>
    <source>
        <strain evidence="12">NE01/NJP1002.9</strain>
        <tissue evidence="12">Muscle</tissue>
    </source>
</reference>
<evidence type="ECO:0000256" key="2">
    <source>
        <dbReference type="ARBA" id="ARBA00004613"/>
    </source>
</evidence>
<evidence type="ECO:0000256" key="5">
    <source>
        <dbReference type="ARBA" id="ARBA00022536"/>
    </source>
</evidence>
<feature type="region of interest" description="Disordered" evidence="11">
    <location>
        <begin position="848"/>
        <end position="893"/>
    </location>
</feature>
<evidence type="ECO:0000256" key="9">
    <source>
        <dbReference type="ARBA" id="ARBA00023136"/>
    </source>
</evidence>
<feature type="compositionally biased region" description="Low complexity" evidence="11">
    <location>
        <begin position="912"/>
        <end position="922"/>
    </location>
</feature>
<keyword evidence="4" id="KW-0964">Secreted</keyword>
<keyword evidence="5" id="KW-0245">EGF-like domain</keyword>
<keyword evidence="9" id="KW-0472">Membrane</keyword>
<comment type="caution">
    <text evidence="12">The sequence shown here is derived from an EMBL/GenBank/DDBJ whole genome shotgun (WGS) entry which is preliminary data.</text>
</comment>
<dbReference type="GO" id="GO:0008083">
    <property type="term" value="F:growth factor activity"/>
    <property type="evidence" value="ECO:0007669"/>
    <property type="project" value="UniProtKB-KW"/>
</dbReference>
<sequence>MPSVGAKASRDPHKKKKDIIICLGELVGITCVVFVRSCDVTVKSVSDCSFSNMTFETENLGLTPPGAATAWTEADDDQFIGSSVEPAALCHITEVNETKGYENCRVMCPTRRPADLEPLRGLFCQSVHLRLPLQETLWILYMAGVPEMDKRLRRQSWCREGYQGIRCDQFLPKTDSILSDPRLPILSINSVQKENCPHIMLLPLPCERSRDNLVTASLSLTLPAVNQILISWVTSVSPAPACLSVDITVPLFPRFLSVQTALSPCIRLPLTSYVPSCQQTVPDSGPFTSERQNDSSPSPSEIRGLVGLSLNPSRDPCAIIVSPTLEKYIQPRGIEGLGAETARLYDAETDSESASVRFEVSAPLHSPYTSRRKVFVFVVFSGSCYSAPTGEELEQFCIFHGYLRHSDIATLCWKLQHRVPGDGKLSHRSRGVRMLTHSGKADPPKRTGQAGSDICRQVGGVKQKGELKQVRTGSVCVPRSTWSHRRTSIICINKGSSSRELRSSQEQMLMRLSQAHARGLRWVEASGFKVSLPSYSLVFLALFYALCAGYCSRGALNASPARVLACVVLSSAREDERLPHLTFWILFRLDLAPRREEKETDTDREVEEHSWCRLHYMWHPFQKQCLVSIGPLLDVAELIKRAEGAKTVTRRTTCGGEGSCKYVLESKAVYKRQVLSITSIAMAISLLGTMCMALYCRNNYTTNPINLLEAKLRVPNTNLQMHEYCKRPPTSRQGSVCESSFVPAPPPSGSRGAARHHRSGSLSHSPVQRTRSAHWSASRRTPPIARGRLNPIGGPKFSGPAYEHLQEVDPSEKETEAQKRVHSQEESLGCDTKQDAFVHMQTPVSMETQSSALPWCDRAQVRSPPQSSRSIRRPGRRRHSLSPPPPPFRSCSIPIIPSVQGRHDNEVSCMQTSPETTEMSTTGEEEKDQAARARPSSSSSYLCSSAVGRRQEAAALLLEEAQEQLRALALAHRKQEEVGSGSPAATPAEPRETVCFLNLSGGSTAGLGCGGPTQTQLLLHRDPVQ</sequence>
<dbReference type="GO" id="GO:0007399">
    <property type="term" value="P:nervous system development"/>
    <property type="evidence" value="ECO:0007669"/>
    <property type="project" value="InterPro"/>
</dbReference>
<dbReference type="GO" id="GO:0005615">
    <property type="term" value="C:extracellular space"/>
    <property type="evidence" value="ECO:0007669"/>
    <property type="project" value="TreeGrafter"/>
</dbReference>
<protein>
    <submittedName>
        <fullName evidence="12">Uncharacterized protein</fullName>
    </submittedName>
</protein>
<keyword evidence="10" id="KW-1015">Disulfide bond</keyword>
<feature type="region of interest" description="Disordered" evidence="11">
    <location>
        <begin position="727"/>
        <end position="828"/>
    </location>
</feature>
<dbReference type="PANTHER" id="PTHR11100">
    <property type="entry name" value="HEREGULIN-NEUREGULIN FAMILY MEMBER"/>
    <property type="match status" value="1"/>
</dbReference>